<dbReference type="Pfam" id="PF17161">
    <property type="entry name" value="DUF5123"/>
    <property type="match status" value="1"/>
</dbReference>
<dbReference type="AlphaFoldDB" id="A0A069D1V2"/>
<dbReference type="EMBL" id="BAJS01000006">
    <property type="protein sequence ID" value="GAK36407.1"/>
    <property type="molecule type" value="Genomic_DNA"/>
</dbReference>
<dbReference type="Proteomes" id="UP000027601">
    <property type="component" value="Unassembled WGS sequence"/>
</dbReference>
<evidence type="ECO:0000259" key="1">
    <source>
        <dbReference type="Pfam" id="PF17161"/>
    </source>
</evidence>
<keyword evidence="3" id="KW-1185">Reference proteome</keyword>
<dbReference type="Gene3D" id="2.60.40.10">
    <property type="entry name" value="Immunoglobulins"/>
    <property type="match status" value="1"/>
</dbReference>
<protein>
    <recommendedName>
        <fullName evidence="1">DUF5123 domain-containing protein</fullName>
    </recommendedName>
</protein>
<dbReference type="SUPFAM" id="SSF51126">
    <property type="entry name" value="Pectin lyase-like"/>
    <property type="match status" value="1"/>
</dbReference>
<dbReference type="InterPro" id="IPR033427">
    <property type="entry name" value="DUF5123"/>
</dbReference>
<dbReference type="InterPro" id="IPR011050">
    <property type="entry name" value="Pectin_lyase_fold/virulence"/>
</dbReference>
<evidence type="ECO:0000313" key="3">
    <source>
        <dbReference type="Proteomes" id="UP000027601"/>
    </source>
</evidence>
<feature type="domain" description="DUF5123" evidence="1">
    <location>
        <begin position="437"/>
        <end position="550"/>
    </location>
</feature>
<dbReference type="InterPro" id="IPR012334">
    <property type="entry name" value="Pectin_lyas_fold"/>
</dbReference>
<organism evidence="2 3">
    <name type="scientific">Bacteroides graminisolvens DSM 19988 = JCM 15093</name>
    <dbReference type="NCBI Taxonomy" id="1121097"/>
    <lineage>
        <taxon>Bacteria</taxon>
        <taxon>Pseudomonadati</taxon>
        <taxon>Bacteroidota</taxon>
        <taxon>Bacteroidia</taxon>
        <taxon>Bacteroidales</taxon>
        <taxon>Bacteroidaceae</taxon>
        <taxon>Bacteroides</taxon>
    </lineage>
</organism>
<dbReference type="STRING" id="1121097.GCA_000428125_00703"/>
<evidence type="ECO:0000313" key="2">
    <source>
        <dbReference type="EMBL" id="GAK36407.1"/>
    </source>
</evidence>
<dbReference type="CDD" id="cd00063">
    <property type="entry name" value="FN3"/>
    <property type="match status" value="1"/>
</dbReference>
<proteinExistence type="predicted"/>
<dbReference type="InterPro" id="IPR003961">
    <property type="entry name" value="FN3_dom"/>
</dbReference>
<sequence length="552" mass="59701">MDLNNLYTMNSIKKLKNIAVAGGLFLLTAWVNTSCDTTNDWSVDESYDRLFRTTSISVVPTATEAEVTWGTGSKADFYIIEISKDSLYQDDIQTGSIVFGEDKSITKSPFTLTNLDSDTKYYLRIKSCSNEKISSKWAYHEKFSFKTKSEQIMSPVASEDLKATSATLRWTAGKTVTNMDILTPDLAVIKTINLDANAVANGYVTVTGLTPNTSYTANLYNGTVKRGYISFTTYPEVPEADKMIYLNANDSINQTLFDDLAGSYSTVTLAIPAGAVFANNNTLTIPNGMSVNFFGLPGASKAVLSIKQITLSANHSFINFTNVDISGYVYENGVATSSLNSYLFNQQAATNVGAITFDNCLIHDLANTPFRLQGSEAKTIGTLTFNNCIVTNLKDSYYFINADASGNGVISNINITNSTFNTVGRFILSKSTNTNSITLSDCTFYNMIASGRYFIDFGSTSYGPANGISIKNSIFALSQAATAKGIRASGTVTVENSYATSDWQLGSPSISGLISYSGASSALFTSPTTGDFSFLDKTFAGTETAGDPRWRE</sequence>
<gene>
    <name evidence="2" type="ORF">JCM15093_1567</name>
</gene>
<accession>A0A069D1V2</accession>
<dbReference type="InterPro" id="IPR036116">
    <property type="entry name" value="FN3_sf"/>
</dbReference>
<dbReference type="Gene3D" id="2.160.20.10">
    <property type="entry name" value="Single-stranded right-handed beta-helix, Pectin lyase-like"/>
    <property type="match status" value="1"/>
</dbReference>
<comment type="caution">
    <text evidence="2">The sequence shown here is derived from an EMBL/GenBank/DDBJ whole genome shotgun (WGS) entry which is preliminary data.</text>
</comment>
<dbReference type="SUPFAM" id="SSF49265">
    <property type="entry name" value="Fibronectin type III"/>
    <property type="match status" value="1"/>
</dbReference>
<reference evidence="2 3" key="1">
    <citation type="journal article" date="2015" name="Microbes Environ.">
        <title>Distribution and evolution of nitrogen fixation genes in the phylum bacteroidetes.</title>
        <authorList>
            <person name="Inoue J."/>
            <person name="Oshima K."/>
            <person name="Suda W."/>
            <person name="Sakamoto M."/>
            <person name="Iino T."/>
            <person name="Noda S."/>
            <person name="Hongoh Y."/>
            <person name="Hattori M."/>
            <person name="Ohkuma M."/>
        </authorList>
    </citation>
    <scope>NUCLEOTIDE SEQUENCE [LARGE SCALE GENOMIC DNA]</scope>
    <source>
        <strain evidence="2 3">JCM 15093</strain>
    </source>
</reference>
<name>A0A069D1V2_9BACE</name>
<dbReference type="eggNOG" id="ENOG5032VP4">
    <property type="taxonomic scope" value="Bacteria"/>
</dbReference>
<dbReference type="InterPro" id="IPR013783">
    <property type="entry name" value="Ig-like_fold"/>
</dbReference>